<evidence type="ECO:0000313" key="1">
    <source>
        <dbReference type="EMBL" id="TDA20856.1"/>
    </source>
</evidence>
<accession>A0A4R4FDX1</accession>
<dbReference type="Proteomes" id="UP000295710">
    <property type="component" value="Unassembled WGS sequence"/>
</dbReference>
<keyword evidence="2" id="KW-1185">Reference proteome</keyword>
<reference evidence="1 2" key="1">
    <citation type="journal article" date="2016" name="Nat. Microbiol.">
        <title>The Mouse Intestinal Bacterial Collection (miBC) provides host-specific insight into cultured diversity and functional potential of the gut microbiota.</title>
        <authorList>
            <person name="Lagkouvardos I."/>
            <person name="Pukall R."/>
            <person name="Abt B."/>
            <person name="Foesel B.U."/>
            <person name="Meier-Kolthoff J.P."/>
            <person name="Kumar N."/>
            <person name="Bresciani A."/>
            <person name="Martinez I."/>
            <person name="Just S."/>
            <person name="Ziegler C."/>
            <person name="Brugiroux S."/>
            <person name="Garzetti D."/>
            <person name="Wenning M."/>
            <person name="Bui T.P."/>
            <person name="Wang J."/>
            <person name="Hugenholtz F."/>
            <person name="Plugge C.M."/>
            <person name="Peterson D.A."/>
            <person name="Hornef M.W."/>
            <person name="Baines J.F."/>
            <person name="Smidt H."/>
            <person name="Walter J."/>
            <person name="Kristiansen K."/>
            <person name="Nielsen H.B."/>
            <person name="Haller D."/>
            <person name="Overmann J."/>
            <person name="Stecher B."/>
            <person name="Clavel T."/>
        </authorList>
    </citation>
    <scope>NUCLEOTIDE SEQUENCE [LARGE SCALE GENOMIC DNA]</scope>
    <source>
        <strain evidence="1 2">DSM 28560</strain>
    </source>
</reference>
<evidence type="ECO:0000313" key="2">
    <source>
        <dbReference type="Proteomes" id="UP000295710"/>
    </source>
</evidence>
<sequence length="144" mass="15981">MGSICGIDCMNCELSSGCKGCDATGGRPFGAECMVALCCKKGEDELCRFKKKLLAAFNALDIPDMEEVTELNALKGSFANIEYSLPNGEVIKFWDDNKIYFGNQLQKKGSDRCYGIMADEKYLMVSEYSGYGEDAEIVVFKQWN</sequence>
<organism evidence="1 2">
    <name type="scientific">Extibacter muris</name>
    <dbReference type="NCBI Taxonomy" id="1796622"/>
    <lineage>
        <taxon>Bacteria</taxon>
        <taxon>Bacillati</taxon>
        <taxon>Bacillota</taxon>
        <taxon>Clostridia</taxon>
        <taxon>Lachnospirales</taxon>
        <taxon>Lachnospiraceae</taxon>
        <taxon>Extibacter</taxon>
    </lineage>
</organism>
<name>A0A4R4FDX1_9FIRM</name>
<dbReference type="RefSeq" id="WP_132279450.1">
    <property type="nucleotide sequence ID" value="NZ_JAOBST010000019.1"/>
</dbReference>
<dbReference type="AlphaFoldDB" id="A0A4R4FDX1"/>
<dbReference type="EMBL" id="SMMX01000014">
    <property type="protein sequence ID" value="TDA20856.1"/>
    <property type="molecule type" value="Genomic_DNA"/>
</dbReference>
<comment type="caution">
    <text evidence="1">The sequence shown here is derived from an EMBL/GenBank/DDBJ whole genome shotgun (WGS) entry which is preliminary data.</text>
</comment>
<gene>
    <name evidence="1" type="ORF">E1963_14680</name>
</gene>
<proteinExistence type="predicted"/>
<protein>
    <submittedName>
        <fullName evidence="1">DUF3795 domain-containing protein</fullName>
    </submittedName>
</protein>